<dbReference type="AlphaFoldDB" id="A0AAE0G701"/>
<organism evidence="2 3">
    <name type="scientific">Cymbomonas tetramitiformis</name>
    <dbReference type="NCBI Taxonomy" id="36881"/>
    <lineage>
        <taxon>Eukaryota</taxon>
        <taxon>Viridiplantae</taxon>
        <taxon>Chlorophyta</taxon>
        <taxon>Pyramimonadophyceae</taxon>
        <taxon>Pyramimonadales</taxon>
        <taxon>Pyramimonadaceae</taxon>
        <taxon>Cymbomonas</taxon>
    </lineage>
</organism>
<feature type="transmembrane region" description="Helical" evidence="1">
    <location>
        <begin position="45"/>
        <end position="64"/>
    </location>
</feature>
<proteinExistence type="predicted"/>
<keyword evidence="1" id="KW-0472">Membrane</keyword>
<gene>
    <name evidence="2" type="ORF">CYMTET_19241</name>
</gene>
<keyword evidence="1" id="KW-0812">Transmembrane</keyword>
<evidence type="ECO:0000313" key="2">
    <source>
        <dbReference type="EMBL" id="KAK3272468.1"/>
    </source>
</evidence>
<sequence>MEAELQQLRREVSEAVREAEPVVAPRSATVGCGVPPCGLGPHMPVVLLACILLCFGVAGVAAAVHGVTGKDDTGDIGAPVVCYGQACIYRGIDALNPVVRDQVTLAAFIRAAAQSGGADVSAGGAPGGAGDGDPTGAAGYAPFGM</sequence>
<name>A0AAE0G701_9CHLO</name>
<keyword evidence="3" id="KW-1185">Reference proteome</keyword>
<evidence type="ECO:0000313" key="3">
    <source>
        <dbReference type="Proteomes" id="UP001190700"/>
    </source>
</evidence>
<dbReference type="Proteomes" id="UP001190700">
    <property type="component" value="Unassembled WGS sequence"/>
</dbReference>
<keyword evidence="1" id="KW-1133">Transmembrane helix</keyword>
<accession>A0AAE0G701</accession>
<comment type="caution">
    <text evidence="2">The sequence shown here is derived from an EMBL/GenBank/DDBJ whole genome shotgun (WGS) entry which is preliminary data.</text>
</comment>
<evidence type="ECO:0000256" key="1">
    <source>
        <dbReference type="SAM" id="Phobius"/>
    </source>
</evidence>
<reference evidence="2 3" key="1">
    <citation type="journal article" date="2015" name="Genome Biol. Evol.">
        <title>Comparative Genomics of a Bacterivorous Green Alga Reveals Evolutionary Causalities and Consequences of Phago-Mixotrophic Mode of Nutrition.</title>
        <authorList>
            <person name="Burns J.A."/>
            <person name="Paasch A."/>
            <person name="Narechania A."/>
            <person name="Kim E."/>
        </authorList>
    </citation>
    <scope>NUCLEOTIDE SEQUENCE [LARGE SCALE GENOMIC DNA]</scope>
    <source>
        <strain evidence="2 3">PLY_AMNH</strain>
    </source>
</reference>
<protein>
    <submittedName>
        <fullName evidence="2">Uncharacterized protein</fullName>
    </submittedName>
</protein>
<dbReference type="EMBL" id="LGRX02008955">
    <property type="protein sequence ID" value="KAK3272468.1"/>
    <property type="molecule type" value="Genomic_DNA"/>
</dbReference>